<dbReference type="EMBL" id="LN857020">
    <property type="protein sequence ID" value="CDQ01232.1"/>
    <property type="molecule type" value="Genomic_DNA"/>
</dbReference>
<organism evidence="1">
    <name type="scientific">Brugia malayi</name>
    <name type="common">Filarial nematode worm</name>
    <dbReference type="NCBI Taxonomy" id="6279"/>
    <lineage>
        <taxon>Eukaryota</taxon>
        <taxon>Metazoa</taxon>
        <taxon>Ecdysozoa</taxon>
        <taxon>Nematoda</taxon>
        <taxon>Chromadorea</taxon>
        <taxon>Rhabditida</taxon>
        <taxon>Spirurina</taxon>
        <taxon>Spiruromorpha</taxon>
        <taxon>Filarioidea</taxon>
        <taxon>Onchocercidae</taxon>
        <taxon>Brugia</taxon>
    </lineage>
</organism>
<reference evidence="1" key="2">
    <citation type="submission" date="2012-12" db="EMBL/GenBank/DDBJ databases">
        <authorList>
            <person name="Gao Y.W."/>
            <person name="Fan S.T."/>
            <person name="Sun H.T."/>
            <person name="Wang Z."/>
            <person name="Gao X.L."/>
            <person name="Li Y.G."/>
            <person name="Wang T.C."/>
            <person name="Zhang K."/>
            <person name="Xu W.W."/>
            <person name="Yu Z.J."/>
            <person name="Xia X.Z."/>
        </authorList>
    </citation>
    <scope>NUCLEOTIDE SEQUENCE</scope>
    <source>
        <strain evidence="1">FR3</strain>
    </source>
</reference>
<protein>
    <submittedName>
        <fullName evidence="1">Bm13313</fullName>
    </submittedName>
</protein>
<accession>A0A0J9Y3Z2</accession>
<reference evidence="1" key="1">
    <citation type="journal article" date="2007" name="Science">
        <title>Draft genome of the filarial nematode parasite Brugia malayi.</title>
        <authorList>
            <person name="Ghedin E."/>
            <person name="Wang S."/>
            <person name="Spiro D."/>
            <person name="Caler E."/>
            <person name="Zhao Q."/>
            <person name="Crabtree J."/>
            <person name="Allen J.E."/>
            <person name="Delcher A.L."/>
            <person name="Guiliano D.B."/>
            <person name="Miranda-Saavedra D."/>
            <person name="Angiuoli S.V."/>
            <person name="Creasy T."/>
            <person name="Amedeo P."/>
            <person name="Haas B."/>
            <person name="El-Sayed N.M."/>
            <person name="Wortman J.R."/>
            <person name="Feldblyum T."/>
            <person name="Tallon L."/>
            <person name="Schatz M."/>
            <person name="Shumway M."/>
            <person name="Koo H."/>
            <person name="Salzberg S.L."/>
            <person name="Schobel S."/>
            <person name="Pertea M."/>
            <person name="Pop M."/>
            <person name="White O."/>
            <person name="Barton G.J."/>
            <person name="Carlow C.K."/>
            <person name="Crawford M.J."/>
            <person name="Daub J."/>
            <person name="Dimmic M.W."/>
            <person name="Estes C.F."/>
            <person name="Foster J.M."/>
            <person name="Ganatra M."/>
            <person name="Gregory W.F."/>
            <person name="Johnson N.M."/>
            <person name="Jin J."/>
            <person name="Komuniecki R."/>
            <person name="Korf I."/>
            <person name="Kumar S."/>
            <person name="Laney S."/>
            <person name="Li B.W."/>
            <person name="Li W."/>
            <person name="Lindblom T.H."/>
            <person name="Lustigman S."/>
            <person name="Ma D."/>
            <person name="Maina C.V."/>
            <person name="Martin D.M."/>
            <person name="McCarter J.P."/>
            <person name="McReynolds L."/>
            <person name="Mitreva M."/>
            <person name="Nutman T.B."/>
            <person name="Parkinson J."/>
            <person name="Peregrin-Alvarez J.M."/>
            <person name="Poole C."/>
            <person name="Ren Q."/>
            <person name="Saunders L."/>
            <person name="Sluder A.E."/>
            <person name="Smith K."/>
            <person name="Stanke M."/>
            <person name="Unnasch T.R."/>
            <person name="Ware J."/>
            <person name="Wei A.D."/>
            <person name="Weil G."/>
            <person name="Williams D.J."/>
            <person name="Zhang Y."/>
            <person name="Williams S.A."/>
            <person name="Fraser-Liggett C."/>
            <person name="Slatko B."/>
            <person name="Blaxter M.L."/>
            <person name="Scott A.L."/>
        </authorList>
    </citation>
    <scope>NUCLEOTIDE SEQUENCE</scope>
    <source>
        <strain evidence="1">FR3</strain>
    </source>
</reference>
<proteinExistence type="predicted"/>
<evidence type="ECO:0000313" key="1">
    <source>
        <dbReference type="EMBL" id="CDQ01232.1"/>
    </source>
</evidence>
<gene>
    <name evidence="1" type="ORF">Bm13313</name>
    <name evidence="1" type="ORF">BM_Bm13313</name>
</gene>
<name>A0A0J9Y3Z2_BRUMA</name>
<dbReference type="AlphaFoldDB" id="A0A0J9Y3Z2"/>
<sequence>MEFYPQSLSTRIMNVSIGCVSILNFSKVHNHSQFDKIITNIC</sequence>